<dbReference type="HOGENOM" id="CLU_092313_3_0_4"/>
<dbReference type="AlphaFoldDB" id="B3R9M4"/>
<name>B3R9M4_CUPTR</name>
<organism evidence="2 3">
    <name type="scientific">Cupriavidus taiwanensis (strain DSM 17343 / BCRC 17206 / CCUG 44338 / CIP 107171 / LMG 19424 / R1)</name>
    <name type="common">Ralstonia taiwanensis (strain LMG 19424)</name>
    <dbReference type="NCBI Taxonomy" id="977880"/>
    <lineage>
        <taxon>Bacteria</taxon>
        <taxon>Pseudomonadati</taxon>
        <taxon>Pseudomonadota</taxon>
        <taxon>Betaproteobacteria</taxon>
        <taxon>Burkholderiales</taxon>
        <taxon>Burkholderiaceae</taxon>
        <taxon>Cupriavidus</taxon>
    </lineage>
</organism>
<protein>
    <recommendedName>
        <fullName evidence="1">Calcineurin-like phosphoesterase domain-containing protein</fullName>
    </recommendedName>
</protein>
<feature type="domain" description="Calcineurin-like phosphoesterase" evidence="1">
    <location>
        <begin position="2"/>
        <end position="121"/>
    </location>
</feature>
<dbReference type="BioCyc" id="CTAI977880:RALTA_RS28900-MONOMER"/>
<dbReference type="Gene3D" id="3.60.21.10">
    <property type="match status" value="1"/>
</dbReference>
<keyword evidence="3" id="KW-1185">Reference proteome</keyword>
<dbReference type="GO" id="GO:0016787">
    <property type="term" value="F:hydrolase activity"/>
    <property type="evidence" value="ECO:0007669"/>
    <property type="project" value="InterPro"/>
</dbReference>
<dbReference type="eggNOG" id="COG4186">
    <property type="taxonomic scope" value="Bacteria"/>
</dbReference>
<proteinExistence type="predicted"/>
<dbReference type="InterPro" id="IPR004843">
    <property type="entry name" value="Calcineurin-like_PHP"/>
</dbReference>
<gene>
    <name evidence="2" type="ordered locus">RALTA_B0988</name>
</gene>
<dbReference type="EMBL" id="CU633750">
    <property type="protein sequence ID" value="CAQ71599.1"/>
    <property type="molecule type" value="Genomic_DNA"/>
</dbReference>
<reference evidence="2 3" key="1">
    <citation type="journal article" date="2008" name="Genome Res.">
        <title>Genome sequence of the beta-rhizobium Cupriavidus taiwanensis and comparative genomics of rhizobia.</title>
        <authorList>
            <person name="Amadou C."/>
            <person name="Pascal G."/>
            <person name="Mangenot S."/>
            <person name="Glew M."/>
            <person name="Bontemps C."/>
            <person name="Capela D."/>
            <person name="Carrere S."/>
            <person name="Cruveiller S."/>
            <person name="Dossat C."/>
            <person name="Lajus A."/>
            <person name="Marchetti M."/>
            <person name="Poinsot V."/>
            <person name="Rouy Z."/>
            <person name="Servin B."/>
            <person name="Saad M."/>
            <person name="Schenowitz C."/>
            <person name="Barbe V."/>
            <person name="Batut J."/>
            <person name="Medigue C."/>
            <person name="Masson-Boivin C."/>
        </authorList>
    </citation>
    <scope>NUCLEOTIDE SEQUENCE [LARGE SCALE GENOMIC DNA]</scope>
    <source>
        <strain evidence="3">DSM 17343 / BCRC 17206 / CCUG 44338 / CIP 107171 / LMG 19424 / R1</strain>
    </source>
</reference>
<evidence type="ECO:0000313" key="2">
    <source>
        <dbReference type="EMBL" id="CAQ71599.1"/>
    </source>
</evidence>
<dbReference type="GeneID" id="29764199"/>
<dbReference type="RefSeq" id="WP_012355819.1">
    <property type="nucleotide sequence ID" value="NC_010530.1"/>
</dbReference>
<dbReference type="Pfam" id="PF00149">
    <property type="entry name" value="Metallophos"/>
    <property type="match status" value="1"/>
</dbReference>
<dbReference type="SUPFAM" id="SSF56300">
    <property type="entry name" value="Metallo-dependent phosphatases"/>
    <property type="match status" value="1"/>
</dbReference>
<dbReference type="KEGG" id="cti:RALTA_B0988"/>
<accession>B3R9M4</accession>
<dbReference type="Proteomes" id="UP000001692">
    <property type="component" value="Chromosome 2"/>
</dbReference>
<dbReference type="InterPro" id="IPR029052">
    <property type="entry name" value="Metallo-depent_PP-like"/>
</dbReference>
<sequence length="194" mass="22704">MILFTSDTHFWHRNALKFRDFESVESMNDLLVKRWNRVVKPDDDIFHLGDLSFAGLARTVEVVRQLNGRKHWITGNHDHALERKPELTNLFQSVQPYKELKITDPDAKGGVQRIVLCHFPILSWNWMHHGSWMLHGHSHGTLRHPYEDMRLYDVGVDPNGLQPVPYWKIKQIMRLRRGHVCDQHMETADDAAAA</sequence>
<evidence type="ECO:0000313" key="3">
    <source>
        <dbReference type="Proteomes" id="UP000001692"/>
    </source>
</evidence>
<evidence type="ECO:0000259" key="1">
    <source>
        <dbReference type="Pfam" id="PF00149"/>
    </source>
</evidence>